<evidence type="ECO:0000256" key="1">
    <source>
        <dbReference type="ARBA" id="ARBA00004604"/>
    </source>
</evidence>
<evidence type="ECO:0000313" key="6">
    <source>
        <dbReference type="Ensembl" id="ENSOSUP00000010075.1"/>
    </source>
</evidence>
<dbReference type="InterPro" id="IPR006709">
    <property type="entry name" value="SSU_processome_Utp14"/>
</dbReference>
<evidence type="ECO:0000256" key="2">
    <source>
        <dbReference type="ARBA" id="ARBA00007774"/>
    </source>
</evidence>
<dbReference type="PANTHER" id="PTHR14150">
    <property type="entry name" value="U3 SMALL NUCLEOLAR RNA-ASSOCIATED PROTEIN 14"/>
    <property type="match status" value="1"/>
</dbReference>
<keyword evidence="4" id="KW-0539">Nucleus</keyword>
<organism evidence="6 7">
    <name type="scientific">Otus sunia</name>
    <name type="common">Oriental scops-owl</name>
    <dbReference type="NCBI Taxonomy" id="257818"/>
    <lineage>
        <taxon>Eukaryota</taxon>
        <taxon>Metazoa</taxon>
        <taxon>Chordata</taxon>
        <taxon>Craniata</taxon>
        <taxon>Vertebrata</taxon>
        <taxon>Euteleostomi</taxon>
        <taxon>Archelosauria</taxon>
        <taxon>Archosauria</taxon>
        <taxon>Dinosauria</taxon>
        <taxon>Saurischia</taxon>
        <taxon>Theropoda</taxon>
        <taxon>Coelurosauria</taxon>
        <taxon>Aves</taxon>
        <taxon>Neognathae</taxon>
        <taxon>Neoaves</taxon>
        <taxon>Telluraves</taxon>
        <taxon>Strigiformes</taxon>
        <taxon>Strigidae</taxon>
        <taxon>Otus</taxon>
    </lineage>
</organism>
<evidence type="ECO:0000313" key="7">
    <source>
        <dbReference type="Proteomes" id="UP000694552"/>
    </source>
</evidence>
<reference evidence="6" key="1">
    <citation type="submission" date="2025-08" db="UniProtKB">
        <authorList>
            <consortium name="Ensembl"/>
        </authorList>
    </citation>
    <scope>IDENTIFICATION</scope>
</reference>
<dbReference type="Ensembl" id="ENSOSUT00000010428.1">
    <property type="protein sequence ID" value="ENSOSUP00000010075.1"/>
    <property type="gene ID" value="ENSOSUG00000007146.1"/>
</dbReference>
<protein>
    <recommendedName>
        <fullName evidence="8">UT14A protein</fullName>
    </recommendedName>
</protein>
<proteinExistence type="inferred from homology"/>
<feature type="region of interest" description="Disordered" evidence="5">
    <location>
        <begin position="644"/>
        <end position="678"/>
    </location>
</feature>
<comment type="subcellular location">
    <subcellularLocation>
        <location evidence="1">Nucleus</location>
        <location evidence="1">Nucleolus</location>
    </subcellularLocation>
</comment>
<feature type="compositionally biased region" description="Basic and acidic residues" evidence="5">
    <location>
        <begin position="441"/>
        <end position="456"/>
    </location>
</feature>
<dbReference type="GO" id="GO:0006364">
    <property type="term" value="P:rRNA processing"/>
    <property type="evidence" value="ECO:0007669"/>
    <property type="project" value="InterPro"/>
</dbReference>
<feature type="compositionally biased region" description="Acidic residues" evidence="5">
    <location>
        <begin position="248"/>
        <end position="260"/>
    </location>
</feature>
<evidence type="ECO:0008006" key="8">
    <source>
        <dbReference type="Google" id="ProtNLM"/>
    </source>
</evidence>
<reference evidence="6" key="2">
    <citation type="submission" date="2025-09" db="UniProtKB">
        <authorList>
            <consortium name="Ensembl"/>
        </authorList>
    </citation>
    <scope>IDENTIFICATION</scope>
</reference>
<evidence type="ECO:0000256" key="3">
    <source>
        <dbReference type="ARBA" id="ARBA00022553"/>
    </source>
</evidence>
<evidence type="ECO:0000256" key="4">
    <source>
        <dbReference type="ARBA" id="ARBA00023242"/>
    </source>
</evidence>
<feature type="region of interest" description="Disordered" evidence="5">
    <location>
        <begin position="242"/>
        <end position="323"/>
    </location>
</feature>
<accession>A0A8C8AU43</accession>
<name>A0A8C8AU43_9STRI</name>
<keyword evidence="3" id="KW-0597">Phosphoprotein</keyword>
<dbReference type="Proteomes" id="UP000694552">
    <property type="component" value="Unplaced"/>
</dbReference>
<dbReference type="GO" id="GO:0032040">
    <property type="term" value="C:small-subunit processome"/>
    <property type="evidence" value="ECO:0007669"/>
    <property type="project" value="InterPro"/>
</dbReference>
<evidence type="ECO:0000256" key="5">
    <source>
        <dbReference type="SAM" id="MobiDB-lite"/>
    </source>
</evidence>
<sequence>SLSGRRRTVKKELTKVKQKKAVELPLSKEEAERVVREAAYVRTSKDVGKWQQVVLQNRRAEQLVFPLKQEIATVVPLEQVVSTWKARTPLEQEIFGLLHKTQQPITDPLLTPEETASLQAMSLEEARQRRAELQKARVVQSYYEAKARREKKIKSKKYHRVLKKSKRRKALKEFEQLHKTDPEAALARLEELEQLRMQERMSLKHQNKGKWARSRAIMAKYDLEARKAMQEQLARNKELTQKVRVELPEEEPSDVPEEDLTSGTVPAIPAGASGANPWMLGKPSGPTEEPKAQEGLENVAVPDAVESKEEMEEDEEEEELSEEEALLQDFAQKRSTQLSCSLPPCSWVTVSQLLPQCVGADETEAVPELLGDSPIHPICAEEQASVGIEQPPQAQEEVLLSEQLGRVQTMEDVDALASEERVEEQEKLVVATAEKLVPARAEKRVRQQEEGRAGDKHAKKPAKKKMISLEAVLAGKPQQVQCPSLPVVVEEEEGGIDQRGVITEAFAGDDVVADFSREKRKAEEAAKPQPVNLVLPGWGEWGGTGLKPSARKIKRFLLKPPPAPPRKDQHLPHVIMSERRNIHAAAHQVSELPFPFEKHQQFEQSIRTPVGATWNTQRAFQKLTTPRIITRAGHIIQPLSAEDVPDMATPAGAGAKPALEIVPQRPEPPCRRRRRRAR</sequence>
<dbReference type="AlphaFoldDB" id="A0A8C8AU43"/>
<dbReference type="PANTHER" id="PTHR14150:SF12">
    <property type="entry name" value="U3 SMALL NUCLEOLAR RNA-ASSOCIATED PROTEIN 14 HOMOLOG A"/>
    <property type="match status" value="1"/>
</dbReference>
<feature type="compositionally biased region" description="Acidic residues" evidence="5">
    <location>
        <begin position="309"/>
        <end position="323"/>
    </location>
</feature>
<keyword evidence="7" id="KW-1185">Reference proteome</keyword>
<dbReference type="Pfam" id="PF04615">
    <property type="entry name" value="Utp14"/>
    <property type="match status" value="1"/>
</dbReference>
<comment type="similarity">
    <text evidence="2">Belongs to the UTP14 family.</text>
</comment>
<feature type="region of interest" description="Disordered" evidence="5">
    <location>
        <begin position="441"/>
        <end position="462"/>
    </location>
</feature>